<evidence type="ECO:0000313" key="2">
    <source>
        <dbReference type="EMBL" id="KAJ8776838.1"/>
    </source>
</evidence>
<organism evidence="2 3">
    <name type="scientific">Eschrichtius robustus</name>
    <name type="common">California gray whale</name>
    <name type="synonym">Eschrichtius gibbosus</name>
    <dbReference type="NCBI Taxonomy" id="9764"/>
    <lineage>
        <taxon>Eukaryota</taxon>
        <taxon>Metazoa</taxon>
        <taxon>Chordata</taxon>
        <taxon>Craniata</taxon>
        <taxon>Vertebrata</taxon>
        <taxon>Euteleostomi</taxon>
        <taxon>Mammalia</taxon>
        <taxon>Eutheria</taxon>
        <taxon>Laurasiatheria</taxon>
        <taxon>Artiodactyla</taxon>
        <taxon>Whippomorpha</taxon>
        <taxon>Cetacea</taxon>
        <taxon>Mysticeti</taxon>
        <taxon>Eschrichtiidae</taxon>
        <taxon>Eschrichtius</taxon>
    </lineage>
</organism>
<sequence>MTSRNVEKLEYHGLGKAFVFETSNSYTSNSHISPKRPAVEAPQQLGERTCPGDSGAGSCRKDALTRRGKPSPVAALLAGATPYSRPSRGGVRRRTGVGRGQERGAKCAPRSPPRLDGWTRVNNHCTRAGSRVPTQASSPRATSDPSASGRTALPALLQRSVPSLRLRRRSRPLHPCPHR</sequence>
<dbReference type="EMBL" id="JAIQCJ010002324">
    <property type="protein sequence ID" value="KAJ8776838.1"/>
    <property type="molecule type" value="Genomic_DNA"/>
</dbReference>
<evidence type="ECO:0000313" key="3">
    <source>
        <dbReference type="Proteomes" id="UP001159641"/>
    </source>
</evidence>
<reference evidence="2 3" key="1">
    <citation type="submission" date="2022-11" db="EMBL/GenBank/DDBJ databases">
        <title>Whole genome sequence of Eschrichtius robustus ER-17-0199.</title>
        <authorList>
            <person name="Bruniche-Olsen A."/>
            <person name="Black A.N."/>
            <person name="Fields C.J."/>
            <person name="Walden K."/>
            <person name="Dewoody J.A."/>
        </authorList>
    </citation>
    <scope>NUCLEOTIDE SEQUENCE [LARGE SCALE GENOMIC DNA]</scope>
    <source>
        <strain evidence="2">ER-17-0199</strain>
        <tissue evidence="2">Blubber</tissue>
    </source>
</reference>
<name>A0AB34GAG0_ESCRO</name>
<feature type="compositionally biased region" description="Polar residues" evidence="1">
    <location>
        <begin position="132"/>
        <end position="149"/>
    </location>
</feature>
<keyword evidence="3" id="KW-1185">Reference proteome</keyword>
<comment type="caution">
    <text evidence="2">The sequence shown here is derived from an EMBL/GenBank/DDBJ whole genome shotgun (WGS) entry which is preliminary data.</text>
</comment>
<feature type="compositionally biased region" description="Basic residues" evidence="1">
    <location>
        <begin position="165"/>
        <end position="179"/>
    </location>
</feature>
<proteinExistence type="predicted"/>
<accession>A0AB34GAG0</accession>
<dbReference type="AlphaFoldDB" id="A0AB34GAG0"/>
<protein>
    <submittedName>
        <fullName evidence="2">Uncharacterized protein</fullName>
    </submittedName>
</protein>
<dbReference type="Proteomes" id="UP001159641">
    <property type="component" value="Unassembled WGS sequence"/>
</dbReference>
<gene>
    <name evidence="2" type="ORF">J1605_015015</name>
</gene>
<evidence type="ECO:0000256" key="1">
    <source>
        <dbReference type="SAM" id="MobiDB-lite"/>
    </source>
</evidence>
<feature type="region of interest" description="Disordered" evidence="1">
    <location>
        <begin position="26"/>
        <end position="179"/>
    </location>
</feature>